<organism evidence="1 2">
    <name type="scientific">Gloeophyllum trabeum (strain ATCC 11539 / FP-39264 / Madison 617)</name>
    <name type="common">Brown rot fungus</name>
    <dbReference type="NCBI Taxonomy" id="670483"/>
    <lineage>
        <taxon>Eukaryota</taxon>
        <taxon>Fungi</taxon>
        <taxon>Dikarya</taxon>
        <taxon>Basidiomycota</taxon>
        <taxon>Agaricomycotina</taxon>
        <taxon>Agaricomycetes</taxon>
        <taxon>Gloeophyllales</taxon>
        <taxon>Gloeophyllaceae</taxon>
        <taxon>Gloeophyllum</taxon>
    </lineage>
</organism>
<evidence type="ECO:0000313" key="1">
    <source>
        <dbReference type="EMBL" id="EPQ54971.1"/>
    </source>
</evidence>
<evidence type="ECO:0000313" key="2">
    <source>
        <dbReference type="Proteomes" id="UP000030669"/>
    </source>
</evidence>
<dbReference type="HOGENOM" id="CLU_156030_1_0_1"/>
<gene>
    <name evidence="1" type="ORF">GLOTRDRAFT_24990</name>
</gene>
<dbReference type="GeneID" id="19305150"/>
<feature type="non-terminal residue" evidence="1">
    <location>
        <position position="68"/>
    </location>
</feature>
<dbReference type="Proteomes" id="UP000030669">
    <property type="component" value="Unassembled WGS sequence"/>
</dbReference>
<dbReference type="OMA" id="RCAKYNR"/>
<protein>
    <submittedName>
        <fullName evidence="1">Uncharacterized protein</fullName>
    </submittedName>
</protein>
<proteinExistence type="predicted"/>
<dbReference type="EMBL" id="KB469302">
    <property type="protein sequence ID" value="EPQ54971.1"/>
    <property type="molecule type" value="Genomic_DNA"/>
</dbReference>
<dbReference type="KEGG" id="gtr:GLOTRDRAFT_24990"/>
<reference evidence="1 2" key="1">
    <citation type="journal article" date="2012" name="Science">
        <title>The Paleozoic origin of enzymatic lignin decomposition reconstructed from 31 fungal genomes.</title>
        <authorList>
            <person name="Floudas D."/>
            <person name="Binder M."/>
            <person name="Riley R."/>
            <person name="Barry K."/>
            <person name="Blanchette R.A."/>
            <person name="Henrissat B."/>
            <person name="Martinez A.T."/>
            <person name="Otillar R."/>
            <person name="Spatafora J.W."/>
            <person name="Yadav J.S."/>
            <person name="Aerts A."/>
            <person name="Benoit I."/>
            <person name="Boyd A."/>
            <person name="Carlson A."/>
            <person name="Copeland A."/>
            <person name="Coutinho P.M."/>
            <person name="de Vries R.P."/>
            <person name="Ferreira P."/>
            <person name="Findley K."/>
            <person name="Foster B."/>
            <person name="Gaskell J."/>
            <person name="Glotzer D."/>
            <person name="Gorecki P."/>
            <person name="Heitman J."/>
            <person name="Hesse C."/>
            <person name="Hori C."/>
            <person name="Igarashi K."/>
            <person name="Jurgens J.A."/>
            <person name="Kallen N."/>
            <person name="Kersten P."/>
            <person name="Kohler A."/>
            <person name="Kuees U."/>
            <person name="Kumar T.K.A."/>
            <person name="Kuo A."/>
            <person name="LaButti K."/>
            <person name="Larrondo L.F."/>
            <person name="Lindquist E."/>
            <person name="Ling A."/>
            <person name="Lombard V."/>
            <person name="Lucas S."/>
            <person name="Lundell T."/>
            <person name="Martin R."/>
            <person name="McLaughlin D.J."/>
            <person name="Morgenstern I."/>
            <person name="Morin E."/>
            <person name="Murat C."/>
            <person name="Nagy L.G."/>
            <person name="Nolan M."/>
            <person name="Ohm R.A."/>
            <person name="Patyshakuliyeva A."/>
            <person name="Rokas A."/>
            <person name="Ruiz-Duenas F.J."/>
            <person name="Sabat G."/>
            <person name="Salamov A."/>
            <person name="Samejima M."/>
            <person name="Schmutz J."/>
            <person name="Slot J.C."/>
            <person name="St John F."/>
            <person name="Stenlid J."/>
            <person name="Sun H."/>
            <person name="Sun S."/>
            <person name="Syed K."/>
            <person name="Tsang A."/>
            <person name="Wiebenga A."/>
            <person name="Young D."/>
            <person name="Pisabarro A."/>
            <person name="Eastwood D.C."/>
            <person name="Martin F."/>
            <person name="Cullen D."/>
            <person name="Grigoriev I.V."/>
            <person name="Hibbett D.S."/>
        </authorList>
    </citation>
    <scope>NUCLEOTIDE SEQUENCE [LARGE SCALE GENOMIC DNA]</scope>
    <source>
        <strain evidence="1 2">ATCC 11539</strain>
    </source>
</reference>
<dbReference type="AlphaFoldDB" id="S7Q4L8"/>
<sequence>YTPARHRALVALRCASSYRPFNSVHDPFYVAEVELLRPGTKPPSSSTVSRDVRLIYAEGSKSVREYFK</sequence>
<keyword evidence="2" id="KW-1185">Reference proteome</keyword>
<accession>S7Q4L8</accession>
<dbReference type="RefSeq" id="XP_007866077.1">
    <property type="nucleotide sequence ID" value="XM_007867886.1"/>
</dbReference>
<dbReference type="OrthoDB" id="2794314at2759"/>
<name>S7Q4L8_GLOTA</name>
<dbReference type="eggNOG" id="ENOG502T1V8">
    <property type="taxonomic scope" value="Eukaryota"/>
</dbReference>
<feature type="non-terminal residue" evidence="1">
    <location>
        <position position="1"/>
    </location>
</feature>